<evidence type="ECO:0000256" key="4">
    <source>
        <dbReference type="ARBA" id="ARBA00022475"/>
    </source>
</evidence>
<evidence type="ECO:0000256" key="10">
    <source>
        <dbReference type="ARBA" id="ARBA00022840"/>
    </source>
</evidence>
<protein>
    <recommendedName>
        <fullName evidence="3">histidine kinase</fullName>
        <ecNumber evidence="3">2.7.13.3</ecNumber>
    </recommendedName>
</protein>
<dbReference type="InterPro" id="IPR003594">
    <property type="entry name" value="HATPase_dom"/>
</dbReference>
<dbReference type="InterPro" id="IPR036097">
    <property type="entry name" value="HisK_dim/P_sf"/>
</dbReference>
<evidence type="ECO:0000259" key="15">
    <source>
        <dbReference type="PROSITE" id="PS50109"/>
    </source>
</evidence>
<evidence type="ECO:0000256" key="9">
    <source>
        <dbReference type="ARBA" id="ARBA00022777"/>
    </source>
</evidence>
<comment type="subcellular location">
    <subcellularLocation>
        <location evidence="2">Cell membrane</location>
        <topology evidence="2">Multi-pass membrane protein</topology>
    </subcellularLocation>
</comment>
<evidence type="ECO:0000256" key="11">
    <source>
        <dbReference type="ARBA" id="ARBA00022989"/>
    </source>
</evidence>
<dbReference type="PANTHER" id="PTHR45528:SF1">
    <property type="entry name" value="SENSOR HISTIDINE KINASE CPXA"/>
    <property type="match status" value="1"/>
</dbReference>
<dbReference type="Proteomes" id="UP001500340">
    <property type="component" value="Unassembled WGS sequence"/>
</dbReference>
<dbReference type="PANTHER" id="PTHR45528">
    <property type="entry name" value="SENSOR HISTIDINE KINASE CPXA"/>
    <property type="match status" value="1"/>
</dbReference>
<keyword evidence="6" id="KW-0808">Transferase</keyword>
<evidence type="ECO:0000256" key="3">
    <source>
        <dbReference type="ARBA" id="ARBA00012438"/>
    </source>
</evidence>
<dbReference type="SUPFAM" id="SSF47384">
    <property type="entry name" value="Homodimeric domain of signal transducing histidine kinase"/>
    <property type="match status" value="1"/>
</dbReference>
<dbReference type="InterPro" id="IPR005467">
    <property type="entry name" value="His_kinase_dom"/>
</dbReference>
<feature type="domain" description="Histidine kinase" evidence="15">
    <location>
        <begin position="224"/>
        <end position="441"/>
    </location>
</feature>
<keyword evidence="9" id="KW-0418">Kinase</keyword>
<keyword evidence="5" id="KW-0597">Phosphoprotein</keyword>
<dbReference type="InterPro" id="IPR004358">
    <property type="entry name" value="Sig_transdc_His_kin-like_C"/>
</dbReference>
<dbReference type="PRINTS" id="PR00344">
    <property type="entry name" value="BCTRLSENSOR"/>
</dbReference>
<dbReference type="SMART" id="SM00387">
    <property type="entry name" value="HATPase_c"/>
    <property type="match status" value="1"/>
</dbReference>
<dbReference type="SUPFAM" id="SSF158472">
    <property type="entry name" value="HAMP domain-like"/>
    <property type="match status" value="1"/>
</dbReference>
<evidence type="ECO:0000256" key="6">
    <source>
        <dbReference type="ARBA" id="ARBA00022679"/>
    </source>
</evidence>
<dbReference type="CDD" id="cd06225">
    <property type="entry name" value="HAMP"/>
    <property type="match status" value="1"/>
</dbReference>
<evidence type="ECO:0000259" key="16">
    <source>
        <dbReference type="PROSITE" id="PS50885"/>
    </source>
</evidence>
<reference evidence="18" key="1">
    <citation type="journal article" date="2019" name="Int. J. Syst. Evol. Microbiol.">
        <title>The Global Catalogue of Microorganisms (GCM) 10K type strain sequencing project: providing services to taxonomists for standard genome sequencing and annotation.</title>
        <authorList>
            <consortium name="The Broad Institute Genomics Platform"/>
            <consortium name="The Broad Institute Genome Sequencing Center for Infectious Disease"/>
            <person name="Wu L."/>
            <person name="Ma J."/>
        </authorList>
    </citation>
    <scope>NUCLEOTIDE SEQUENCE [LARGE SCALE GENOMIC DNA]</scope>
    <source>
        <strain evidence="18">JCM 12774</strain>
    </source>
</reference>
<dbReference type="InterPro" id="IPR036890">
    <property type="entry name" value="HATPase_C_sf"/>
</dbReference>
<dbReference type="SMART" id="SM00388">
    <property type="entry name" value="HisKA"/>
    <property type="match status" value="1"/>
</dbReference>
<evidence type="ECO:0000256" key="1">
    <source>
        <dbReference type="ARBA" id="ARBA00000085"/>
    </source>
</evidence>
<keyword evidence="18" id="KW-1185">Reference proteome</keyword>
<organism evidence="17 18">
    <name type="scientific">Paenibacillus motobuensis</name>
    <dbReference type="NCBI Taxonomy" id="295324"/>
    <lineage>
        <taxon>Bacteria</taxon>
        <taxon>Bacillati</taxon>
        <taxon>Bacillota</taxon>
        <taxon>Bacilli</taxon>
        <taxon>Bacillales</taxon>
        <taxon>Paenibacillaceae</taxon>
        <taxon>Paenibacillus</taxon>
    </lineage>
</organism>
<dbReference type="Gene3D" id="1.10.287.130">
    <property type="match status" value="1"/>
</dbReference>
<dbReference type="RefSeq" id="WP_343857218.1">
    <property type="nucleotide sequence ID" value="NZ_BAAACX010000004.1"/>
</dbReference>
<dbReference type="EC" id="2.7.13.3" evidence="3"/>
<accession>A0ABP3HQN2</accession>
<dbReference type="CDD" id="cd00075">
    <property type="entry name" value="HATPase"/>
    <property type="match status" value="1"/>
</dbReference>
<evidence type="ECO:0000256" key="7">
    <source>
        <dbReference type="ARBA" id="ARBA00022692"/>
    </source>
</evidence>
<dbReference type="Gene3D" id="6.10.340.10">
    <property type="match status" value="1"/>
</dbReference>
<keyword evidence="7 14" id="KW-0812">Transmembrane</keyword>
<sequence length="441" mass="49662">MRTLRIRTFTLLSLFLILSIPWLFFVTTHFMVTKSLSLGERQPHDPSLQKHLTETIQLIEMGADNWTNPDWQNKLNLQLRKAKLDAAIYNASDQEIYRSSSERNRALSKKEQFSVIEDGQLLGRAVIYLPNLNAVPMVGAFVGLLLSFFIVAMGMRRFILIPLYRMNLAARRIADGDLEVELPSSRITEIAGVRDGFDVMVRGLQKSHQKQVKLEEERRFVIAAVAHDLRTPLFALRGYLDGIEQGIAQTPDKLAKYVTVCKEKSAQLDRLVEDLFTFTKMEYLEAKLNLKPIDLKLVLQKAMDSLKPLVEQKQIVTSVRYSADDLTVIGDSHLLERAVSNLLDNAIRHTPLHGKIVVHCDKEDHKIALTILDSGPGFTSEELQHVFEPLYRGEASRNRSTGGAGLGLTISQRIIRQHGGELTASNHPDGGALLVGWIPNR</sequence>
<dbReference type="InterPro" id="IPR050398">
    <property type="entry name" value="HssS/ArlS-like"/>
</dbReference>
<keyword evidence="13 14" id="KW-0472">Membrane</keyword>
<feature type="domain" description="HAMP" evidence="16">
    <location>
        <begin position="157"/>
        <end position="209"/>
    </location>
</feature>
<dbReference type="Pfam" id="PF00672">
    <property type="entry name" value="HAMP"/>
    <property type="match status" value="1"/>
</dbReference>
<evidence type="ECO:0000313" key="17">
    <source>
        <dbReference type="EMBL" id="GAA0377350.1"/>
    </source>
</evidence>
<evidence type="ECO:0000256" key="2">
    <source>
        <dbReference type="ARBA" id="ARBA00004651"/>
    </source>
</evidence>
<dbReference type="Pfam" id="PF02518">
    <property type="entry name" value="HATPase_c"/>
    <property type="match status" value="1"/>
</dbReference>
<comment type="catalytic activity">
    <reaction evidence="1">
        <text>ATP + protein L-histidine = ADP + protein N-phospho-L-histidine.</text>
        <dbReference type="EC" id="2.7.13.3"/>
    </reaction>
</comment>
<keyword evidence="12" id="KW-0902">Two-component regulatory system</keyword>
<evidence type="ECO:0000256" key="14">
    <source>
        <dbReference type="SAM" id="Phobius"/>
    </source>
</evidence>
<feature type="transmembrane region" description="Helical" evidence="14">
    <location>
        <begin position="134"/>
        <end position="155"/>
    </location>
</feature>
<proteinExistence type="predicted"/>
<evidence type="ECO:0000313" key="18">
    <source>
        <dbReference type="Proteomes" id="UP001500340"/>
    </source>
</evidence>
<keyword evidence="8" id="KW-0547">Nucleotide-binding</keyword>
<dbReference type="SUPFAM" id="SSF55874">
    <property type="entry name" value="ATPase domain of HSP90 chaperone/DNA topoisomerase II/histidine kinase"/>
    <property type="match status" value="1"/>
</dbReference>
<keyword evidence="10" id="KW-0067">ATP-binding</keyword>
<evidence type="ECO:0000256" key="13">
    <source>
        <dbReference type="ARBA" id="ARBA00023136"/>
    </source>
</evidence>
<keyword evidence="4" id="KW-1003">Cell membrane</keyword>
<dbReference type="SMART" id="SM00304">
    <property type="entry name" value="HAMP"/>
    <property type="match status" value="1"/>
</dbReference>
<dbReference type="Gene3D" id="3.30.565.10">
    <property type="entry name" value="Histidine kinase-like ATPase, C-terminal domain"/>
    <property type="match status" value="1"/>
</dbReference>
<dbReference type="CDD" id="cd00082">
    <property type="entry name" value="HisKA"/>
    <property type="match status" value="1"/>
</dbReference>
<dbReference type="PROSITE" id="PS50885">
    <property type="entry name" value="HAMP"/>
    <property type="match status" value="1"/>
</dbReference>
<evidence type="ECO:0000256" key="12">
    <source>
        <dbReference type="ARBA" id="ARBA00023012"/>
    </source>
</evidence>
<comment type="caution">
    <text evidence="17">The sequence shown here is derived from an EMBL/GenBank/DDBJ whole genome shotgun (WGS) entry which is preliminary data.</text>
</comment>
<dbReference type="InterPro" id="IPR003660">
    <property type="entry name" value="HAMP_dom"/>
</dbReference>
<gene>
    <name evidence="17" type="ORF">GCM10008933_05810</name>
</gene>
<dbReference type="Pfam" id="PF00512">
    <property type="entry name" value="HisKA"/>
    <property type="match status" value="1"/>
</dbReference>
<dbReference type="EMBL" id="BAAACX010000004">
    <property type="protein sequence ID" value="GAA0377350.1"/>
    <property type="molecule type" value="Genomic_DNA"/>
</dbReference>
<evidence type="ECO:0000256" key="8">
    <source>
        <dbReference type="ARBA" id="ARBA00022741"/>
    </source>
</evidence>
<feature type="transmembrane region" description="Helical" evidence="14">
    <location>
        <begin position="12"/>
        <end position="32"/>
    </location>
</feature>
<keyword evidence="11 14" id="KW-1133">Transmembrane helix</keyword>
<evidence type="ECO:0000256" key="5">
    <source>
        <dbReference type="ARBA" id="ARBA00022553"/>
    </source>
</evidence>
<dbReference type="PROSITE" id="PS50109">
    <property type="entry name" value="HIS_KIN"/>
    <property type="match status" value="1"/>
</dbReference>
<name>A0ABP3HQN2_9BACL</name>
<dbReference type="InterPro" id="IPR003661">
    <property type="entry name" value="HisK_dim/P_dom"/>
</dbReference>